<evidence type="ECO:0000313" key="1">
    <source>
        <dbReference type="EMBL" id="CAG8848669.1"/>
    </source>
</evidence>
<gene>
    <name evidence="1" type="ORF">RPERSI_LOCUS35234</name>
</gene>
<dbReference type="EMBL" id="CAJVQC010161801">
    <property type="protein sequence ID" value="CAG8848669.1"/>
    <property type="molecule type" value="Genomic_DNA"/>
</dbReference>
<dbReference type="Proteomes" id="UP000789920">
    <property type="component" value="Unassembled WGS sequence"/>
</dbReference>
<organism evidence="1 2">
    <name type="scientific">Racocetra persica</name>
    <dbReference type="NCBI Taxonomy" id="160502"/>
    <lineage>
        <taxon>Eukaryota</taxon>
        <taxon>Fungi</taxon>
        <taxon>Fungi incertae sedis</taxon>
        <taxon>Mucoromycota</taxon>
        <taxon>Glomeromycotina</taxon>
        <taxon>Glomeromycetes</taxon>
        <taxon>Diversisporales</taxon>
        <taxon>Gigasporaceae</taxon>
        <taxon>Racocetra</taxon>
    </lineage>
</organism>
<name>A0ACA9SVP9_9GLOM</name>
<accession>A0ACA9SVP9</accession>
<comment type="caution">
    <text evidence="1">The sequence shown here is derived from an EMBL/GenBank/DDBJ whole genome shotgun (WGS) entry which is preliminary data.</text>
</comment>
<proteinExistence type="predicted"/>
<evidence type="ECO:0000313" key="2">
    <source>
        <dbReference type="Proteomes" id="UP000789920"/>
    </source>
</evidence>
<feature type="non-terminal residue" evidence="1">
    <location>
        <position position="39"/>
    </location>
</feature>
<feature type="non-terminal residue" evidence="1">
    <location>
        <position position="1"/>
    </location>
</feature>
<keyword evidence="2" id="KW-1185">Reference proteome</keyword>
<reference evidence="1" key="1">
    <citation type="submission" date="2021-06" db="EMBL/GenBank/DDBJ databases">
        <authorList>
            <person name="Kallberg Y."/>
            <person name="Tangrot J."/>
            <person name="Rosling A."/>
        </authorList>
    </citation>
    <scope>NUCLEOTIDE SEQUENCE</scope>
    <source>
        <strain evidence="1">MA461A</strain>
    </source>
</reference>
<protein>
    <submittedName>
        <fullName evidence="1">29022_t:CDS:1</fullName>
    </submittedName>
</protein>
<sequence length="39" mass="4578">IAVREIDPKTGETIVYQTNYIEATWQVLKSQIQAKYQNH</sequence>